<dbReference type="AlphaFoldDB" id="A0AAV3R2W0"/>
<dbReference type="EMBL" id="BAABME010024494">
    <property type="protein sequence ID" value="GAA0170318.1"/>
    <property type="molecule type" value="Genomic_DNA"/>
</dbReference>
<protein>
    <submittedName>
        <fullName evidence="2">Uncharacterized protein</fullName>
    </submittedName>
</protein>
<accession>A0AAV3R2W0</accession>
<evidence type="ECO:0000313" key="3">
    <source>
        <dbReference type="Proteomes" id="UP001454036"/>
    </source>
</evidence>
<feature type="region of interest" description="Disordered" evidence="1">
    <location>
        <begin position="1"/>
        <end position="104"/>
    </location>
</feature>
<proteinExistence type="predicted"/>
<dbReference type="Proteomes" id="UP001454036">
    <property type="component" value="Unassembled WGS sequence"/>
</dbReference>
<reference evidence="2 3" key="1">
    <citation type="submission" date="2024-01" db="EMBL/GenBank/DDBJ databases">
        <title>The complete chloroplast genome sequence of Lithospermum erythrorhizon: insights into the phylogenetic relationship among Boraginaceae species and the maternal lineages of purple gromwells.</title>
        <authorList>
            <person name="Okada T."/>
            <person name="Watanabe K."/>
        </authorList>
    </citation>
    <scope>NUCLEOTIDE SEQUENCE [LARGE SCALE GENOMIC DNA]</scope>
</reference>
<gene>
    <name evidence="2" type="ORF">LIER_40928</name>
</gene>
<organism evidence="2 3">
    <name type="scientific">Lithospermum erythrorhizon</name>
    <name type="common">Purple gromwell</name>
    <name type="synonym">Lithospermum officinale var. erythrorhizon</name>
    <dbReference type="NCBI Taxonomy" id="34254"/>
    <lineage>
        <taxon>Eukaryota</taxon>
        <taxon>Viridiplantae</taxon>
        <taxon>Streptophyta</taxon>
        <taxon>Embryophyta</taxon>
        <taxon>Tracheophyta</taxon>
        <taxon>Spermatophyta</taxon>
        <taxon>Magnoliopsida</taxon>
        <taxon>eudicotyledons</taxon>
        <taxon>Gunneridae</taxon>
        <taxon>Pentapetalae</taxon>
        <taxon>asterids</taxon>
        <taxon>lamiids</taxon>
        <taxon>Boraginales</taxon>
        <taxon>Boraginaceae</taxon>
        <taxon>Boraginoideae</taxon>
        <taxon>Lithospermeae</taxon>
        <taxon>Lithospermum</taxon>
    </lineage>
</organism>
<name>A0AAV3R2W0_LITER</name>
<comment type="caution">
    <text evidence="2">The sequence shown here is derived from an EMBL/GenBank/DDBJ whole genome shotgun (WGS) entry which is preliminary data.</text>
</comment>
<sequence>MDKEHNSQDRPGVSTGARSTLAPIDQQGVPLAPNKEPNKTSKLPRVTSAQQAMAHSDDPRPSPGMLRPGGDVAGEQGKVPTPMGPHQNPSHQLTSYVGIHNSPI</sequence>
<keyword evidence="3" id="KW-1185">Reference proteome</keyword>
<evidence type="ECO:0000313" key="2">
    <source>
        <dbReference type="EMBL" id="GAA0170318.1"/>
    </source>
</evidence>
<evidence type="ECO:0000256" key="1">
    <source>
        <dbReference type="SAM" id="MobiDB-lite"/>
    </source>
</evidence>